<dbReference type="PANTHER" id="PTHR34220:SF7">
    <property type="entry name" value="SENSOR HISTIDINE KINASE YPDA"/>
    <property type="match status" value="1"/>
</dbReference>
<evidence type="ECO:0000313" key="4">
    <source>
        <dbReference type="Proteomes" id="UP000184368"/>
    </source>
</evidence>
<feature type="transmembrane region" description="Helical" evidence="1">
    <location>
        <begin position="82"/>
        <end position="101"/>
    </location>
</feature>
<feature type="transmembrane region" description="Helical" evidence="1">
    <location>
        <begin position="21"/>
        <end position="42"/>
    </location>
</feature>
<keyword evidence="1" id="KW-0472">Membrane</keyword>
<dbReference type="Proteomes" id="UP000184368">
    <property type="component" value="Unassembled WGS sequence"/>
</dbReference>
<gene>
    <name evidence="3" type="ORF">SAMN05444008_11742</name>
</gene>
<dbReference type="GO" id="GO:0000155">
    <property type="term" value="F:phosphorelay sensor kinase activity"/>
    <property type="evidence" value="ECO:0007669"/>
    <property type="project" value="InterPro"/>
</dbReference>
<accession>A0A1M5GSY7</accession>
<dbReference type="InterPro" id="IPR050640">
    <property type="entry name" value="Bact_2-comp_sensor_kinase"/>
</dbReference>
<dbReference type="GO" id="GO:0016020">
    <property type="term" value="C:membrane"/>
    <property type="evidence" value="ECO:0007669"/>
    <property type="project" value="InterPro"/>
</dbReference>
<dbReference type="RefSeq" id="WP_073046564.1">
    <property type="nucleotide sequence ID" value="NZ_FQUO01000017.1"/>
</dbReference>
<keyword evidence="1" id="KW-1133">Transmembrane helix</keyword>
<keyword evidence="3" id="KW-0808">Transferase</keyword>
<dbReference type="STRING" id="1302690.BUE76_02575"/>
<keyword evidence="1" id="KW-0812">Transmembrane</keyword>
<dbReference type="Gene3D" id="3.30.565.10">
    <property type="entry name" value="Histidine kinase-like ATPase, C-terminal domain"/>
    <property type="match status" value="1"/>
</dbReference>
<evidence type="ECO:0000259" key="2">
    <source>
        <dbReference type="PROSITE" id="PS50109"/>
    </source>
</evidence>
<dbReference type="PROSITE" id="PS50109">
    <property type="entry name" value="HIS_KIN"/>
    <property type="match status" value="1"/>
</dbReference>
<dbReference type="InterPro" id="IPR005467">
    <property type="entry name" value="His_kinase_dom"/>
</dbReference>
<dbReference type="Pfam" id="PF02518">
    <property type="entry name" value="HATPase_c"/>
    <property type="match status" value="1"/>
</dbReference>
<dbReference type="OrthoDB" id="9809908at2"/>
<feature type="transmembrane region" description="Helical" evidence="1">
    <location>
        <begin position="121"/>
        <end position="141"/>
    </location>
</feature>
<feature type="transmembrane region" description="Helical" evidence="1">
    <location>
        <begin position="48"/>
        <end position="70"/>
    </location>
</feature>
<evidence type="ECO:0000256" key="1">
    <source>
        <dbReference type="SAM" id="Phobius"/>
    </source>
</evidence>
<dbReference type="Pfam" id="PF06580">
    <property type="entry name" value="His_kinase"/>
    <property type="match status" value="1"/>
</dbReference>
<dbReference type="PANTHER" id="PTHR34220">
    <property type="entry name" value="SENSOR HISTIDINE KINASE YPDA"/>
    <property type="match status" value="1"/>
</dbReference>
<dbReference type="InterPro" id="IPR036890">
    <property type="entry name" value="HATPase_C_sf"/>
</dbReference>
<sequence length="360" mass="41576">MEPATSFWQRPLFWGIRRWELVAFLGMHTFLGFLYWCAILLTSGQNQAIGISINYLFKILFTAPVWWLFFRRLRHWNLRNRILLHLPLCLLYVFTWKTIFYATSEAIGIGHLDASGSWWDVYIPILVYLLQFGVFHAYEYWCEILRQKEKEKSLMRLAHAAEMSTLKAQIQPHFLFNTLNSISASVPAAQEHTRTLIAQLADVFRFAMNVSDKEFITLGQEMEFIRNFLALEQQRFGDRLSVYYHFDETLSDYPVPPMLLQPLVENAVKHGIAKSLEGGSISVRVQKDGGSVQFEVADTGKGINGYQPGQLFTKGIGLENTRQRIQKLYGAPLSVQPNEPVGFRVLFALPLQPHPEWNKK</sequence>
<keyword evidence="3" id="KW-0418">Kinase</keyword>
<dbReference type="InterPro" id="IPR003594">
    <property type="entry name" value="HATPase_dom"/>
</dbReference>
<name>A0A1M5GSY7_9BACT</name>
<dbReference type="AlphaFoldDB" id="A0A1M5GSY7"/>
<dbReference type="InterPro" id="IPR010559">
    <property type="entry name" value="Sig_transdc_His_kin_internal"/>
</dbReference>
<reference evidence="3 4" key="1">
    <citation type="submission" date="2016-11" db="EMBL/GenBank/DDBJ databases">
        <authorList>
            <person name="Jaros S."/>
            <person name="Januszkiewicz K."/>
            <person name="Wedrychowicz H."/>
        </authorList>
    </citation>
    <scope>NUCLEOTIDE SEQUENCE [LARGE SCALE GENOMIC DNA]</scope>
    <source>
        <strain evidence="3 4">DSM 26897</strain>
    </source>
</reference>
<dbReference type="SUPFAM" id="SSF55874">
    <property type="entry name" value="ATPase domain of HSP90 chaperone/DNA topoisomerase II/histidine kinase"/>
    <property type="match status" value="1"/>
</dbReference>
<evidence type="ECO:0000313" key="3">
    <source>
        <dbReference type="EMBL" id="SHG06727.1"/>
    </source>
</evidence>
<dbReference type="SMART" id="SM00387">
    <property type="entry name" value="HATPase_c"/>
    <property type="match status" value="1"/>
</dbReference>
<organism evidence="3 4">
    <name type="scientific">Cnuella takakiae</name>
    <dbReference type="NCBI Taxonomy" id="1302690"/>
    <lineage>
        <taxon>Bacteria</taxon>
        <taxon>Pseudomonadati</taxon>
        <taxon>Bacteroidota</taxon>
        <taxon>Chitinophagia</taxon>
        <taxon>Chitinophagales</taxon>
        <taxon>Chitinophagaceae</taxon>
        <taxon>Cnuella</taxon>
    </lineage>
</organism>
<protein>
    <submittedName>
        <fullName evidence="3">Histidine kinase-, DNA gyrase B-, and HSP90-like ATPase</fullName>
    </submittedName>
</protein>
<proteinExistence type="predicted"/>
<dbReference type="EMBL" id="FQUO01000017">
    <property type="protein sequence ID" value="SHG06727.1"/>
    <property type="molecule type" value="Genomic_DNA"/>
</dbReference>
<keyword evidence="4" id="KW-1185">Reference proteome</keyword>
<feature type="domain" description="Histidine kinase" evidence="2">
    <location>
        <begin position="259"/>
        <end position="353"/>
    </location>
</feature>